<evidence type="ECO:0000259" key="21">
    <source>
        <dbReference type="Pfam" id="PF11838"/>
    </source>
</evidence>
<feature type="binding site" evidence="16">
    <location>
        <position position="1885"/>
    </location>
    <ligand>
        <name>Zn(2+)</name>
        <dbReference type="ChEBI" id="CHEBI:29105"/>
        <note>catalytic</note>
    </ligand>
</feature>
<evidence type="ECO:0000256" key="16">
    <source>
        <dbReference type="PIRSR" id="PIRSR634016-3"/>
    </source>
</evidence>
<feature type="domain" description="Peptidase M1 membrane alanine aminopeptidase" evidence="20">
    <location>
        <begin position="2724"/>
        <end position="2949"/>
    </location>
</feature>
<dbReference type="EMBL" id="JAQQBS010000002">
    <property type="protein sequence ID" value="KAK0172900.1"/>
    <property type="molecule type" value="Genomic_DNA"/>
</dbReference>
<evidence type="ECO:0000256" key="2">
    <source>
        <dbReference type="ARBA" id="ARBA00010136"/>
    </source>
</evidence>
<evidence type="ECO:0000256" key="10">
    <source>
        <dbReference type="ARBA" id="ARBA00022833"/>
    </source>
</evidence>
<dbReference type="GO" id="GO:0043171">
    <property type="term" value="P:peptide catabolic process"/>
    <property type="evidence" value="ECO:0007669"/>
    <property type="project" value="TreeGrafter"/>
</dbReference>
<keyword evidence="4" id="KW-1003">Cell membrane</keyword>
<dbReference type="GO" id="GO:0005737">
    <property type="term" value="C:cytoplasm"/>
    <property type="evidence" value="ECO:0007669"/>
    <property type="project" value="TreeGrafter"/>
</dbReference>
<evidence type="ECO:0000256" key="9">
    <source>
        <dbReference type="ARBA" id="ARBA00022801"/>
    </source>
</evidence>
<evidence type="ECO:0000256" key="3">
    <source>
        <dbReference type="ARBA" id="ARBA00022438"/>
    </source>
</evidence>
<keyword evidence="10 16" id="KW-0862">Zinc</keyword>
<evidence type="ECO:0000256" key="14">
    <source>
        <dbReference type="ARBA" id="ARBA00023288"/>
    </source>
</evidence>
<dbReference type="GO" id="GO:0005615">
    <property type="term" value="C:extracellular space"/>
    <property type="evidence" value="ECO:0007669"/>
    <property type="project" value="TreeGrafter"/>
</dbReference>
<evidence type="ECO:0000313" key="24">
    <source>
        <dbReference type="Proteomes" id="UP001168990"/>
    </source>
</evidence>
<feature type="domain" description="ERAP1-like C-terminal" evidence="21">
    <location>
        <begin position="2111"/>
        <end position="2424"/>
    </location>
</feature>
<dbReference type="InterPro" id="IPR050344">
    <property type="entry name" value="Peptidase_M1_aminopeptidases"/>
</dbReference>
<feature type="domain" description="Peptidase M1 membrane alanine aminopeptidase" evidence="20">
    <location>
        <begin position="266"/>
        <end position="464"/>
    </location>
</feature>
<dbReference type="PRINTS" id="PR00756">
    <property type="entry name" value="ALADIPTASE"/>
</dbReference>
<comment type="similarity">
    <text evidence="2">Belongs to the peptidase M1 family.</text>
</comment>
<evidence type="ECO:0000256" key="5">
    <source>
        <dbReference type="ARBA" id="ARBA00022622"/>
    </source>
</evidence>
<comment type="cofactor">
    <cofactor evidence="16">
        <name>Zn(2+)</name>
        <dbReference type="ChEBI" id="CHEBI:29105"/>
    </cofactor>
    <text evidence="16">Binds 1 zinc ion per subunit.</text>
</comment>
<dbReference type="Gene3D" id="2.60.40.1910">
    <property type="match status" value="4"/>
</dbReference>
<feature type="signal peptide" evidence="19">
    <location>
        <begin position="1"/>
        <end position="20"/>
    </location>
</feature>
<dbReference type="Pfam" id="PF01433">
    <property type="entry name" value="Peptidase_M1"/>
    <property type="match status" value="4"/>
</dbReference>
<feature type="domain" description="ERAP1-like C-terminal" evidence="21">
    <location>
        <begin position="3025"/>
        <end position="3350"/>
    </location>
</feature>
<name>A0AA39KT73_9HYME</name>
<evidence type="ECO:0000256" key="6">
    <source>
        <dbReference type="ARBA" id="ARBA00022670"/>
    </source>
</evidence>
<dbReference type="GO" id="GO:0098552">
    <property type="term" value="C:side of membrane"/>
    <property type="evidence" value="ECO:0007669"/>
    <property type="project" value="UniProtKB-KW"/>
</dbReference>
<dbReference type="Pfam" id="PF11838">
    <property type="entry name" value="ERAP1_C"/>
    <property type="match status" value="4"/>
</dbReference>
<feature type="domain" description="Aminopeptidase N-like N-terminal" evidence="22">
    <location>
        <begin position="2503"/>
        <end position="2691"/>
    </location>
</feature>
<organism evidence="23 24">
    <name type="scientific">Microctonus aethiopoides</name>
    <dbReference type="NCBI Taxonomy" id="144406"/>
    <lineage>
        <taxon>Eukaryota</taxon>
        <taxon>Metazoa</taxon>
        <taxon>Ecdysozoa</taxon>
        <taxon>Arthropoda</taxon>
        <taxon>Hexapoda</taxon>
        <taxon>Insecta</taxon>
        <taxon>Pterygota</taxon>
        <taxon>Neoptera</taxon>
        <taxon>Endopterygota</taxon>
        <taxon>Hymenoptera</taxon>
        <taxon>Apocrita</taxon>
        <taxon>Ichneumonoidea</taxon>
        <taxon>Braconidae</taxon>
        <taxon>Euphorinae</taxon>
        <taxon>Microctonus</taxon>
    </lineage>
</organism>
<evidence type="ECO:0000259" key="22">
    <source>
        <dbReference type="Pfam" id="PF17900"/>
    </source>
</evidence>
<dbReference type="PANTHER" id="PTHR11533:SF301">
    <property type="entry name" value="AMINOPEPTIDASE"/>
    <property type="match status" value="1"/>
</dbReference>
<dbReference type="InterPro" id="IPR024571">
    <property type="entry name" value="ERAP1-like_C_dom"/>
</dbReference>
<feature type="domain" description="ERAP1-like C-terminal" evidence="21">
    <location>
        <begin position="533"/>
        <end position="721"/>
    </location>
</feature>
<dbReference type="SUPFAM" id="SSF63737">
    <property type="entry name" value="Leukotriene A4 hydrolase N-terminal domain"/>
    <property type="match status" value="4"/>
</dbReference>
<keyword evidence="18" id="KW-0175">Coiled coil</keyword>
<feature type="domain" description="Peptidase M1 membrane alanine aminopeptidase" evidence="20">
    <location>
        <begin position="1810"/>
        <end position="2033"/>
    </location>
</feature>
<dbReference type="InterPro" id="IPR045357">
    <property type="entry name" value="Aminopeptidase_N-like_N"/>
</dbReference>
<reference evidence="23" key="2">
    <citation type="submission" date="2023-03" db="EMBL/GenBank/DDBJ databases">
        <authorList>
            <person name="Inwood S.N."/>
            <person name="Skelly J.G."/>
            <person name="Guhlin J."/>
            <person name="Harrop T.W.R."/>
            <person name="Goldson S.G."/>
            <person name="Dearden P.K."/>
        </authorList>
    </citation>
    <scope>NUCLEOTIDE SEQUENCE</scope>
    <source>
        <strain evidence="23">Irish</strain>
        <tissue evidence="23">Whole body</tissue>
    </source>
</reference>
<feature type="site" description="Transition state stabilizer" evidence="17">
    <location>
        <position position="1972"/>
    </location>
</feature>
<dbReference type="CDD" id="cd09601">
    <property type="entry name" value="M1_APN-Q_like"/>
    <property type="match status" value="3"/>
</dbReference>
<evidence type="ECO:0000256" key="13">
    <source>
        <dbReference type="ARBA" id="ARBA00023180"/>
    </source>
</evidence>
<dbReference type="InterPro" id="IPR034016">
    <property type="entry name" value="M1_APN-typ"/>
</dbReference>
<dbReference type="FunFam" id="2.60.40.1910:FF:000008">
    <property type="entry name" value="Aminopeptidase"/>
    <property type="match status" value="2"/>
</dbReference>
<keyword evidence="8 19" id="KW-0732">Signal</keyword>
<dbReference type="Gene3D" id="1.10.390.10">
    <property type="entry name" value="Neutral Protease Domain 2"/>
    <property type="match status" value="4"/>
</dbReference>
<dbReference type="Gene3D" id="1.25.50.20">
    <property type="match status" value="5"/>
</dbReference>
<evidence type="ECO:0000256" key="19">
    <source>
        <dbReference type="SAM" id="SignalP"/>
    </source>
</evidence>
<keyword evidence="5" id="KW-0336">GPI-anchor</keyword>
<dbReference type="FunFam" id="1.10.390.10:FF:000019">
    <property type="entry name" value="Aminopeptidase"/>
    <property type="match status" value="1"/>
</dbReference>
<dbReference type="FunFam" id="2.60.40.1730:FF:000013">
    <property type="entry name" value="Aminopeptidase"/>
    <property type="match status" value="1"/>
</dbReference>
<dbReference type="InterPro" id="IPR001930">
    <property type="entry name" value="Peptidase_M1"/>
</dbReference>
<evidence type="ECO:0000256" key="8">
    <source>
        <dbReference type="ARBA" id="ARBA00022729"/>
    </source>
</evidence>
<gene>
    <name evidence="23" type="ORF">PV328_006165</name>
</gene>
<feature type="domain" description="Peptidase M1 membrane alanine aminopeptidase" evidence="20">
    <location>
        <begin position="961"/>
        <end position="1095"/>
    </location>
</feature>
<comment type="caution">
    <text evidence="23">The sequence shown here is derived from an EMBL/GenBank/DDBJ whole genome shotgun (WGS) entry which is preliminary data.</text>
</comment>
<feature type="binding site" evidence="16">
    <location>
        <position position="1908"/>
    </location>
    <ligand>
        <name>Zn(2+)</name>
        <dbReference type="ChEBI" id="CHEBI:29105"/>
        <note>catalytic</note>
    </ligand>
</feature>
<protein>
    <recommendedName>
        <fullName evidence="25">Aminopeptidase N</fullName>
    </recommendedName>
</protein>
<evidence type="ECO:0000256" key="4">
    <source>
        <dbReference type="ARBA" id="ARBA00022475"/>
    </source>
</evidence>
<keyword evidence="3" id="KW-0031">Aminopeptidase</keyword>
<dbReference type="Gene3D" id="2.60.40.1730">
    <property type="entry name" value="tricorn interacting facor f3 domain"/>
    <property type="match status" value="4"/>
</dbReference>
<feature type="domain" description="ERAP1-like C-terminal" evidence="21">
    <location>
        <begin position="1243"/>
        <end position="1493"/>
    </location>
</feature>
<keyword evidence="24" id="KW-1185">Reference proteome</keyword>
<comment type="subcellular location">
    <subcellularLocation>
        <location evidence="1">Cell membrane</location>
        <topology evidence="1">Lipid-anchor</topology>
        <topology evidence="1">GPI-anchor</topology>
    </subcellularLocation>
</comment>
<dbReference type="InterPro" id="IPR027268">
    <property type="entry name" value="Peptidase_M4/M1_CTD_sf"/>
</dbReference>
<feature type="domain" description="Aminopeptidase N-like N-terminal" evidence="22">
    <location>
        <begin position="1592"/>
        <end position="1778"/>
    </location>
</feature>
<keyword evidence="6" id="KW-0645">Protease</keyword>
<proteinExistence type="inferred from homology"/>
<keyword evidence="9" id="KW-0378">Hydrolase</keyword>
<feature type="domain" description="Aminopeptidase N-like N-terminal" evidence="22">
    <location>
        <begin position="35"/>
        <end position="223"/>
    </location>
</feature>
<feature type="binding site" evidence="16">
    <location>
        <position position="1889"/>
    </location>
    <ligand>
        <name>Zn(2+)</name>
        <dbReference type="ChEBI" id="CHEBI:29105"/>
        <note>catalytic</note>
    </ligand>
</feature>
<dbReference type="PANTHER" id="PTHR11533">
    <property type="entry name" value="PROTEASE M1 ZINC METALLOPROTEASE"/>
    <property type="match status" value="1"/>
</dbReference>
<feature type="chain" id="PRO_5041370332" description="Aminopeptidase N" evidence="19">
    <location>
        <begin position="21"/>
        <end position="3383"/>
    </location>
</feature>
<evidence type="ECO:0000256" key="15">
    <source>
        <dbReference type="PIRSR" id="PIRSR634016-1"/>
    </source>
</evidence>
<dbReference type="Proteomes" id="UP001168990">
    <property type="component" value="Unassembled WGS sequence"/>
</dbReference>
<dbReference type="Gene3D" id="3.30.2010.30">
    <property type="match status" value="1"/>
</dbReference>
<dbReference type="InterPro" id="IPR042097">
    <property type="entry name" value="Aminopeptidase_N-like_N_sf"/>
</dbReference>
<dbReference type="GO" id="GO:0006508">
    <property type="term" value="P:proteolysis"/>
    <property type="evidence" value="ECO:0007669"/>
    <property type="project" value="UniProtKB-KW"/>
</dbReference>
<evidence type="ECO:0000313" key="23">
    <source>
        <dbReference type="EMBL" id="KAK0172900.1"/>
    </source>
</evidence>
<dbReference type="SUPFAM" id="SSF55486">
    <property type="entry name" value="Metalloproteases ('zincins'), catalytic domain"/>
    <property type="match status" value="4"/>
</dbReference>
<keyword evidence="12" id="KW-0472">Membrane</keyword>
<evidence type="ECO:0000256" key="11">
    <source>
        <dbReference type="ARBA" id="ARBA00023049"/>
    </source>
</evidence>
<reference evidence="23" key="1">
    <citation type="journal article" date="2023" name="bioRxiv">
        <title>Scaffold-level genome assemblies of two parasitoid biocontrol wasps reveal the parthenogenesis mechanism and an associated novel virus.</title>
        <authorList>
            <person name="Inwood S."/>
            <person name="Skelly J."/>
            <person name="Guhlin J."/>
            <person name="Harrop T."/>
            <person name="Goldson S."/>
            <person name="Dearden P."/>
        </authorList>
    </citation>
    <scope>NUCLEOTIDE SEQUENCE</scope>
    <source>
        <strain evidence="23">Irish</strain>
        <tissue evidence="23">Whole body</tissue>
    </source>
</reference>
<dbReference type="InterPro" id="IPR014782">
    <property type="entry name" value="Peptidase_M1_dom"/>
</dbReference>
<evidence type="ECO:0000256" key="1">
    <source>
        <dbReference type="ARBA" id="ARBA00004609"/>
    </source>
</evidence>
<dbReference type="GO" id="GO:0008270">
    <property type="term" value="F:zinc ion binding"/>
    <property type="evidence" value="ECO:0007669"/>
    <property type="project" value="InterPro"/>
</dbReference>
<dbReference type="GO" id="GO:0042277">
    <property type="term" value="F:peptide binding"/>
    <property type="evidence" value="ECO:0007669"/>
    <property type="project" value="TreeGrafter"/>
</dbReference>
<keyword evidence="11" id="KW-0482">Metalloprotease</keyword>
<evidence type="ECO:0008006" key="25">
    <source>
        <dbReference type="Google" id="ProtNLM"/>
    </source>
</evidence>
<accession>A0AA39KT73</accession>
<evidence type="ECO:0000259" key="20">
    <source>
        <dbReference type="Pfam" id="PF01433"/>
    </source>
</evidence>
<evidence type="ECO:0000256" key="12">
    <source>
        <dbReference type="ARBA" id="ARBA00023136"/>
    </source>
</evidence>
<dbReference type="GO" id="GO:0070006">
    <property type="term" value="F:metalloaminopeptidase activity"/>
    <property type="evidence" value="ECO:0007669"/>
    <property type="project" value="TreeGrafter"/>
</dbReference>
<dbReference type="GO" id="GO:0005886">
    <property type="term" value="C:plasma membrane"/>
    <property type="evidence" value="ECO:0007669"/>
    <property type="project" value="UniProtKB-SubCell"/>
</dbReference>
<dbReference type="FunFam" id="1.10.390.10:FF:000013">
    <property type="entry name" value="Aminopeptidase N"/>
    <property type="match status" value="1"/>
</dbReference>
<keyword evidence="14" id="KW-0449">Lipoprotein</keyword>
<keyword evidence="13" id="KW-0325">Glycoprotein</keyword>
<keyword evidence="7 16" id="KW-0479">Metal-binding</keyword>
<dbReference type="Pfam" id="PF17900">
    <property type="entry name" value="Peptidase_M1_N"/>
    <property type="match status" value="3"/>
</dbReference>
<evidence type="ECO:0000256" key="7">
    <source>
        <dbReference type="ARBA" id="ARBA00022723"/>
    </source>
</evidence>
<evidence type="ECO:0000256" key="17">
    <source>
        <dbReference type="PIRSR" id="PIRSR634016-4"/>
    </source>
</evidence>
<evidence type="ECO:0000256" key="18">
    <source>
        <dbReference type="SAM" id="Coils"/>
    </source>
</evidence>
<feature type="coiled-coil region" evidence="18">
    <location>
        <begin position="2379"/>
        <end position="2426"/>
    </location>
</feature>
<sequence>MFVIVSLLSMIYLEYSLIECQELSRVIHRLPNNVQPHSYDLTLWMPRTWNNFTYEGQVLIDLTIIENSNSITLNVDDLIIHKVNTTLLNSQKNRINILSQMFDKEKQFFIIQFTNNLEIGNYSLYLKFNGEIRDDIFGFYRSTYKDGDEIKRIAVTQFSPIFARRAFPCFDEPYLKATFKLEIGHYGNQTITSNTQREKIQLIDSLNYFLTTMKRTPTMSTYLLGWAIHDFNYCHLSNLTSFGMWLRQPMMGKGELALKEGKLIYSELESWIDVQNPIRKMEHVAVPDFNFHAMENWGMITFRESVVLLDNHVIPTKSIHEGLGTMAHEYAHTWFGNLVTPKFWNVAWLKEGFATYFSYFGRSLVYPDLRFMDLFVVENLHQVFQDDAADHNRTMNGKNSGAANDALGFLDFCAYKKGAAIVRMVKNIMGEELFKLALKSYLTNRSYNFVTPLILYNHLQNYTQRSESLGGYIDIGETIETYANKPAPSGWWIPLNLVSKSQKQSNISKFGSIWLSPEDKKISIKVNIDPMDWVICDIDKTGYYRVNYDMNNWNILIMYLDSEGFNGINRVARATLIDDAFNLARSGYVDYKIPFQLGNYLKHETEYEPWLAAVRSFNFLNRILHDLPFVRSSLQEYFKLIIEPIYQLLNFHEIEEDQVRVKLLRNLILTTVFEPNLKGIVYCEGIRYGNSEEWEEVFKRFLKVDLHIEKELLIKGLGCQFVSEVIPENYQLLLNFSGNDDCSVKKCMYEGEVTITMLVTGRGVFTLQSDPEIKIDEGKTELYRIYSNDTKVPAKIVNYIYTTGDVSTIIEIQVEQTFHMISESQFEIILYFTREFDDQSGIFGADAESHNDTILMMTNLIPNRMHRLFPCLSDQHKWTSTYELSLLHSSNDRVMTGVPLIEQTEISPDTKISTYARTKKIPKEHFFFMIWRYTSYDDGPLTFHFPPNSNNTDFAFMTEFTIKCFQWMSNSSGTNVPIFPMMNIAPVSNSLIMDYYTIPGVTLVKKQRVLFNAEESSTNDKLELITTITRAVASQWIGILIYPKSYSDFWIYRALAHYVADFMMEAMEPTFRIRESFLARTILWTRCDRDLDASTTIPFYLFDTWDDKMYFRRDDYLGYQAMTLIAMIHEIYDFEDIGSGQNEFGPSQSQMVNSLMKENVIKMINDWSRMPGIPVIHVTLDRTEQNAQLNQERFNPSGPWNDDQFIWTIPIRCRNLSTNEYYYQWMKRNKAFSIKADDIKNCLMNTNTFVPYRVNYPESWWTEIIATLKENPKSISEMLKMRIIDDMLEFCIAGYIQISVLFDLLTYLSDEMDYFPWLAGAKAFTKLRAILDISRRADYKLNFKQLTVDIISNVYDWVEKEFATLPNPNEVERNVNIFPQHYFRLHRKNILNIACGFGHEECLRDAESRLKCYIKEVSSDECRNGRCYDRWKKCVRDADEREIMLCQGLRRASVEVWVSVLKLLNATDLYPTARLAISRGLACTENRDILEKLGVPHEFHKQMLALSQDIFLLKLNREGVNSQGSPLTYPELPKSVRKILEDEMSSVHIFLATVLLVSLAQSVPFSSLVKSPAPELRANSSNNSHLPDDIEPISYDINLTVDLDADEFSFEGRSVITFKTKKYMYEITLHMKNLEIIPGITLTCGNISQTIPHNEPIDDTVTFSFGTIIKANSTCDFIIKYKGKDNGGNKGFYRTSYKNKNGKQKWMASTHLEPIAARQVFPCWDEPALKAKFTISIKHNKKYTALSNMPAVSSIVDKTNSTMITTRFAESPKMSTYLVAFAIGDFYSVDQDDQKFQVFTRKDVFNDGEYALNIGPEILKALENYTDYSYEKHALTKMESLAVPKLPAGAMENWGLVIYSEKEFLYTENMSSTLQEENVVGIIAHELAHQWFGNLVTAKWWNDIWLNEGFANYFQYFITNQIKPEWRMMDQFVTSNLQEIAFVADGKNNSHAMSQERNNSEEIMNGFDNITYSKSGSVLRMISHVIGEKKFKDALQNYTKNYAFKSVGNDDLFNELVKVDKENKNLRKILENWVTVAGYPVITVEVNAEKGEAAITQSRFVDENEKVPEDKYWIPLNYFTENNLNSTDTKVSYWLDPNTKITNITVPKNKFVIFNKQQFGYYRVNYDEKNWNKIIHYLTHKNYSNIHVLNRAQLIDDSLNLARVGNLSYNIALSLIGYLKNETDYIPWSAAWRGIEYINKFVANTEFAPLFQNYVLEISENLVKEAQAVKSNETDHIRKLNRIKALNWACNMGSSSCRSEATEKLVKWLDNPKANPFLADDVDWIICAGVRNANVTIWNKLREKYSLENDTNIFNSLGCTSDINILNGYLTDVLKQNKTKILPLVFKAICDGSNEGIDVVFDFITHEYKKLINSTDYGLNQLKSDITSLARRLTNAAQHNKLKDFIKKAEKDLEGAADEALKIVEANLKINKRRLEQFVVHFKKETPPDGNSANVFALSTIVSESTMLIGPMTDVVFGQDEKIYISMLLAKVIGYRLPNDTIPRSYNIQLEPHIDAENFTFDGISTTIFDVIYPTRDVTLHASHLLEIDKSYTKLVLNNGTTWEPMAQRWNPVLEFFNIRFGHELATGKYTLKLKWLGHEAPNGKGFYRGIDRNENGEDSVMVATHFQATAARNAFPCWDEPGLKAEFEISIKHYHNRTALSNMPLRRESNANDYKIWSHFEKSPPMPTYLVTFVLANYDHIATGNENVTFWTTKDNLANVKLAFDVCQDVITAMEDYTGIPYSLPKLDQVTIPQYTSGATEHWGLISYMKNAILYNVNESSVLFRDGAIQLTIHETAHQWFGNLVTPAWWDDLWLSEAFAVYFTYKISDQIFERWHGVDLFVLEVVNRISYNAESWYGGKHPIKWNPESPDEIRELFGPVTYRKGAAVLFMLEHILSEEVFRDGIAKYLDKHRFGSVTTDDLWRAFQKSYEDKGRHPHLNIKELMDPWLEQTGYPLLNVTRDYESGLANVTQMNAIESQSGNVWMIPISLTTRSLPDFAYTRPTHWMRRSNESLTLYGINRDDWMIINIQQTGFYRVNYDYENWKRLADYLNTNNYYKIHVRNRAQLIYDLLFLASYEDKYFELLIDVMTYLHREINYLPWIPSLTVFERFNSMLINTPAYDMFEKFAVHLISNITNHIGFEDHANEDHLITLGKQEILPWACALGHEKCRNSATNKLAMFFKDPNEYPISPGAQRWVYCQGLMYANLTIWDRVMNAHFANPLNQPGYEFLGCTDDHYIMRKYLVLAMAENASLLIEELSTAFSSIITGRRENFDFALDYFINHIDRMRQYFNARHLTKRIDDIAELLSRNIKNPDQYDKFRGFLDRQKEHGKMSDTKKLVDTARETMEESKKISAQFHALVDKKPSLFELIHGPTYINKKS</sequence>
<feature type="active site" description="Proton acceptor" evidence="15">
    <location>
        <position position="1886"/>
    </location>
</feature>